<dbReference type="SMART" id="SM00387">
    <property type="entry name" value="HATPase_c"/>
    <property type="match status" value="1"/>
</dbReference>
<keyword evidence="3 11" id="KW-0597">Phosphoprotein</keyword>
<dbReference type="CDD" id="cd16922">
    <property type="entry name" value="HATPase_EvgS-ArcB-TorS-like"/>
    <property type="match status" value="1"/>
</dbReference>
<comment type="subunit">
    <text evidence="9">At low DSF concentrations, interacts with RpfF.</text>
</comment>
<organism evidence="17 18">
    <name type="scientific">Thalassobius vesicularis</name>
    <dbReference type="NCBI Taxonomy" id="1294297"/>
    <lineage>
        <taxon>Bacteria</taxon>
        <taxon>Pseudomonadati</taxon>
        <taxon>Pseudomonadota</taxon>
        <taxon>Alphaproteobacteria</taxon>
        <taxon>Rhodobacterales</taxon>
        <taxon>Roseobacteraceae</taxon>
        <taxon>Thalassovita</taxon>
    </lineage>
</organism>
<dbReference type="Gene3D" id="3.40.50.2300">
    <property type="match status" value="1"/>
</dbReference>
<dbReference type="EC" id="2.7.13.3" evidence="2"/>
<name>A0A4S3MFZ7_9RHOB</name>
<dbReference type="SUPFAM" id="SSF47384">
    <property type="entry name" value="Homodimeric domain of signal transducing histidine kinase"/>
    <property type="match status" value="1"/>
</dbReference>
<dbReference type="InterPro" id="IPR001610">
    <property type="entry name" value="PAC"/>
</dbReference>
<feature type="domain" description="Histidine kinase" evidence="13">
    <location>
        <begin position="375"/>
        <end position="594"/>
    </location>
</feature>
<dbReference type="RefSeq" id="WP_136337608.1">
    <property type="nucleotide sequence ID" value="NZ_SSMD01000001.1"/>
</dbReference>
<gene>
    <name evidence="17" type="ORF">E7681_02145</name>
</gene>
<dbReference type="SMART" id="SM00388">
    <property type="entry name" value="HisKA"/>
    <property type="match status" value="1"/>
</dbReference>
<dbReference type="Gene3D" id="3.30.565.10">
    <property type="entry name" value="Histidine kinase-like ATPase, C-terminal domain"/>
    <property type="match status" value="1"/>
</dbReference>
<dbReference type="InterPro" id="IPR036097">
    <property type="entry name" value="HisK_dim/P_sf"/>
</dbReference>
<dbReference type="FunFam" id="1.10.287.130:FF:000002">
    <property type="entry name" value="Two-component osmosensing histidine kinase"/>
    <property type="match status" value="1"/>
</dbReference>
<dbReference type="CDD" id="cd00130">
    <property type="entry name" value="PAS"/>
    <property type="match status" value="1"/>
</dbReference>
<dbReference type="PROSITE" id="PS50110">
    <property type="entry name" value="RESPONSE_REGULATORY"/>
    <property type="match status" value="1"/>
</dbReference>
<dbReference type="PROSITE" id="PS50112">
    <property type="entry name" value="PAS"/>
    <property type="match status" value="1"/>
</dbReference>
<dbReference type="InterPro" id="IPR004358">
    <property type="entry name" value="Sig_transdc_His_kin-like_C"/>
</dbReference>
<dbReference type="Proteomes" id="UP000306113">
    <property type="component" value="Unassembled WGS sequence"/>
</dbReference>
<dbReference type="Pfam" id="PF00072">
    <property type="entry name" value="Response_reg"/>
    <property type="match status" value="1"/>
</dbReference>
<keyword evidence="8" id="KW-0902">Two-component regulatory system</keyword>
<dbReference type="PANTHER" id="PTHR45339:SF1">
    <property type="entry name" value="HYBRID SIGNAL TRANSDUCTION HISTIDINE KINASE J"/>
    <property type="match status" value="1"/>
</dbReference>
<evidence type="ECO:0000256" key="5">
    <source>
        <dbReference type="ARBA" id="ARBA00022741"/>
    </source>
</evidence>
<dbReference type="CDD" id="cd17546">
    <property type="entry name" value="REC_hyHK_CKI1_RcsC-like"/>
    <property type="match status" value="1"/>
</dbReference>
<dbReference type="InterPro" id="IPR003594">
    <property type="entry name" value="HATPase_dom"/>
</dbReference>
<feature type="transmembrane region" description="Helical" evidence="12">
    <location>
        <begin position="150"/>
        <end position="169"/>
    </location>
</feature>
<feature type="transmembrane region" description="Helical" evidence="12">
    <location>
        <begin position="119"/>
        <end position="138"/>
    </location>
</feature>
<dbReference type="SUPFAM" id="SSF55785">
    <property type="entry name" value="PYP-like sensor domain (PAS domain)"/>
    <property type="match status" value="1"/>
</dbReference>
<feature type="modified residue" description="4-aspartylphosphate" evidence="11">
    <location>
        <position position="665"/>
    </location>
</feature>
<keyword evidence="12" id="KW-1133">Transmembrane helix</keyword>
<evidence type="ECO:0000313" key="18">
    <source>
        <dbReference type="Proteomes" id="UP000306113"/>
    </source>
</evidence>
<protein>
    <recommendedName>
        <fullName evidence="10">Sensory/regulatory protein RpfC</fullName>
        <ecNumber evidence="2">2.7.13.3</ecNumber>
    </recommendedName>
</protein>
<evidence type="ECO:0000259" key="15">
    <source>
        <dbReference type="PROSITE" id="PS50112"/>
    </source>
</evidence>
<evidence type="ECO:0000256" key="10">
    <source>
        <dbReference type="ARBA" id="ARBA00068150"/>
    </source>
</evidence>
<dbReference type="NCBIfam" id="TIGR00229">
    <property type="entry name" value="sensory_box"/>
    <property type="match status" value="1"/>
</dbReference>
<dbReference type="Gene3D" id="3.30.450.20">
    <property type="entry name" value="PAS domain"/>
    <property type="match status" value="1"/>
</dbReference>
<feature type="domain" description="PAS" evidence="15">
    <location>
        <begin position="231"/>
        <end position="302"/>
    </location>
</feature>
<dbReference type="EMBL" id="SSMD01000001">
    <property type="protein sequence ID" value="THD76664.1"/>
    <property type="molecule type" value="Genomic_DNA"/>
</dbReference>
<evidence type="ECO:0000256" key="8">
    <source>
        <dbReference type="ARBA" id="ARBA00023012"/>
    </source>
</evidence>
<dbReference type="SMART" id="SM00091">
    <property type="entry name" value="PAS"/>
    <property type="match status" value="1"/>
</dbReference>
<evidence type="ECO:0000256" key="11">
    <source>
        <dbReference type="PROSITE-ProRule" id="PRU00169"/>
    </source>
</evidence>
<evidence type="ECO:0000256" key="3">
    <source>
        <dbReference type="ARBA" id="ARBA00022553"/>
    </source>
</evidence>
<comment type="catalytic activity">
    <reaction evidence="1">
        <text>ATP + protein L-histidine = ADP + protein N-phospho-L-histidine.</text>
        <dbReference type="EC" id="2.7.13.3"/>
    </reaction>
</comment>
<dbReference type="OrthoDB" id="9801651at2"/>
<dbReference type="InterPro" id="IPR003661">
    <property type="entry name" value="HisK_dim/P_dom"/>
</dbReference>
<feature type="domain" description="Response regulatory" evidence="14">
    <location>
        <begin position="616"/>
        <end position="731"/>
    </location>
</feature>
<keyword evidence="5" id="KW-0547">Nucleotide-binding</keyword>
<evidence type="ECO:0000256" key="2">
    <source>
        <dbReference type="ARBA" id="ARBA00012438"/>
    </source>
</evidence>
<evidence type="ECO:0000256" key="6">
    <source>
        <dbReference type="ARBA" id="ARBA00022777"/>
    </source>
</evidence>
<keyword evidence="4" id="KW-0808">Transferase</keyword>
<evidence type="ECO:0000313" key="17">
    <source>
        <dbReference type="EMBL" id="THD76664.1"/>
    </source>
</evidence>
<dbReference type="Pfam" id="PF00512">
    <property type="entry name" value="HisKA"/>
    <property type="match status" value="1"/>
</dbReference>
<keyword evidence="6 17" id="KW-0418">Kinase</keyword>
<evidence type="ECO:0000256" key="1">
    <source>
        <dbReference type="ARBA" id="ARBA00000085"/>
    </source>
</evidence>
<dbReference type="SUPFAM" id="SSF52172">
    <property type="entry name" value="CheY-like"/>
    <property type="match status" value="1"/>
</dbReference>
<dbReference type="GO" id="GO:0005524">
    <property type="term" value="F:ATP binding"/>
    <property type="evidence" value="ECO:0007669"/>
    <property type="project" value="UniProtKB-KW"/>
</dbReference>
<feature type="domain" description="PAC" evidence="16">
    <location>
        <begin position="305"/>
        <end position="357"/>
    </location>
</feature>
<dbReference type="PANTHER" id="PTHR45339">
    <property type="entry name" value="HYBRID SIGNAL TRANSDUCTION HISTIDINE KINASE J"/>
    <property type="match status" value="1"/>
</dbReference>
<dbReference type="FunFam" id="3.30.565.10:FF:000010">
    <property type="entry name" value="Sensor histidine kinase RcsC"/>
    <property type="match status" value="1"/>
</dbReference>
<evidence type="ECO:0000256" key="9">
    <source>
        <dbReference type="ARBA" id="ARBA00064003"/>
    </source>
</evidence>
<proteinExistence type="predicted"/>
<evidence type="ECO:0000259" key="14">
    <source>
        <dbReference type="PROSITE" id="PS50110"/>
    </source>
</evidence>
<reference evidence="17 18" key="1">
    <citation type="submission" date="2019-04" db="EMBL/GenBank/DDBJ databases">
        <title>Draft genome sequence of Youngimonas vesicularis.</title>
        <authorList>
            <person name="Hameed A."/>
        </authorList>
    </citation>
    <scope>NUCLEOTIDE SEQUENCE [LARGE SCALE GENOMIC DNA]</scope>
    <source>
        <strain evidence="17 18">CC-AMW-E</strain>
    </source>
</reference>
<dbReference type="Pfam" id="PF13426">
    <property type="entry name" value="PAS_9"/>
    <property type="match status" value="1"/>
</dbReference>
<dbReference type="PROSITE" id="PS50113">
    <property type="entry name" value="PAC"/>
    <property type="match status" value="1"/>
</dbReference>
<dbReference type="InterPro" id="IPR036890">
    <property type="entry name" value="HATPase_C_sf"/>
</dbReference>
<feature type="transmembrane region" description="Helical" evidence="12">
    <location>
        <begin position="175"/>
        <end position="198"/>
    </location>
</feature>
<keyword evidence="12" id="KW-0472">Membrane</keyword>
<dbReference type="PROSITE" id="PS50109">
    <property type="entry name" value="HIS_KIN"/>
    <property type="match status" value="1"/>
</dbReference>
<dbReference type="InterPro" id="IPR035965">
    <property type="entry name" value="PAS-like_dom_sf"/>
</dbReference>
<dbReference type="InterPro" id="IPR011006">
    <property type="entry name" value="CheY-like_superfamily"/>
</dbReference>
<evidence type="ECO:0000259" key="13">
    <source>
        <dbReference type="PROSITE" id="PS50109"/>
    </source>
</evidence>
<dbReference type="Gene3D" id="1.10.287.130">
    <property type="match status" value="1"/>
</dbReference>
<dbReference type="PRINTS" id="PR00344">
    <property type="entry name" value="BCTRLSENSOR"/>
</dbReference>
<dbReference type="GO" id="GO:0000155">
    <property type="term" value="F:phosphorelay sensor kinase activity"/>
    <property type="evidence" value="ECO:0007669"/>
    <property type="project" value="InterPro"/>
</dbReference>
<dbReference type="InterPro" id="IPR001789">
    <property type="entry name" value="Sig_transdc_resp-reg_receiver"/>
</dbReference>
<dbReference type="Pfam" id="PF02518">
    <property type="entry name" value="HATPase_c"/>
    <property type="match status" value="1"/>
</dbReference>
<keyword evidence="12" id="KW-0812">Transmembrane</keyword>
<dbReference type="AlphaFoldDB" id="A0A4S3MFZ7"/>
<dbReference type="InterPro" id="IPR000700">
    <property type="entry name" value="PAS-assoc_C"/>
</dbReference>
<keyword evidence="18" id="KW-1185">Reference proteome</keyword>
<feature type="transmembrane region" description="Helical" evidence="12">
    <location>
        <begin position="89"/>
        <end position="113"/>
    </location>
</feature>
<evidence type="ECO:0000256" key="4">
    <source>
        <dbReference type="ARBA" id="ARBA00022679"/>
    </source>
</evidence>
<accession>A0A4S3MFZ7</accession>
<dbReference type="SMART" id="SM00448">
    <property type="entry name" value="REC"/>
    <property type="match status" value="1"/>
</dbReference>
<dbReference type="InterPro" id="IPR000014">
    <property type="entry name" value="PAS"/>
</dbReference>
<dbReference type="SMART" id="SM00086">
    <property type="entry name" value="PAC"/>
    <property type="match status" value="1"/>
</dbReference>
<feature type="transmembrane region" description="Helical" evidence="12">
    <location>
        <begin position="44"/>
        <end position="68"/>
    </location>
</feature>
<dbReference type="InterPro" id="IPR005467">
    <property type="entry name" value="His_kinase_dom"/>
</dbReference>
<evidence type="ECO:0000256" key="7">
    <source>
        <dbReference type="ARBA" id="ARBA00022840"/>
    </source>
</evidence>
<evidence type="ECO:0000259" key="16">
    <source>
        <dbReference type="PROSITE" id="PS50113"/>
    </source>
</evidence>
<dbReference type="CDD" id="cd00082">
    <property type="entry name" value="HisKA"/>
    <property type="match status" value="1"/>
</dbReference>
<evidence type="ECO:0000256" key="12">
    <source>
        <dbReference type="SAM" id="Phobius"/>
    </source>
</evidence>
<keyword evidence="7" id="KW-0067">ATP-binding</keyword>
<sequence length="734" mass="80220">MTDTASTVETFDARYTPEGRLRRYAQGRLRSFWSRQILTLSGSVFLVFLVSPVIGAIACALALLGEALDCLLLRRVPLMLDRGVPFVRVRLWTTVTGAVQAMTISGAVALSWFNTPHEGGTFFTLAYLTGAVINAGIVLPFHPAATLARLGVYASCVVLLFAHMALFALPDPPELMIFDLLGATMMAYMAHIFVRYMVQGFARQRQNRRDALLRSEDLARAYVELRENQKDARRLSLVARHAMDSVIMSDAEGRIQWVNHTFEKVTGYSMAEVLGRRPSEFLNGPETSAAVSDQIAAAIGAGRSHRAEILNYRKDGQKIWMEITLVPVLDETGAVETVVSVERDVTQARKHAQELARAKLDAEAATRAKSDFLATMSHEIRTPMNGVIGMADLLCEADLPPTYHDYAETIRHSAEALLTILNDILDLSKLEAGRVELSPIDFDPGACLDNVVRLLRSQASARGLYLGLETDGVPPHLRGDDTRLRQVLLNVIGNAVKFTEAGGVTVHAHARPESDGWRLRIEIRDTGVGIPQDRLDHIFDPFAQADAATTRRFGGTGLGLSISRRLCEAMGGTISARSEPGSGSCFVIDLPMARALSPGAEAGSSLSDAGLPEALTVLVAEDNSTNRKIIEKFLQKTPIRLLFALDGVEAIEMVQHHRPDIVYMDMAMPRMDGLTATRHIRDGPGPQPRIVALTANGFASDRAACLAAGMDGFLTKPLRKADLYRNLSEMRPTS</sequence>
<dbReference type="SUPFAM" id="SSF55874">
    <property type="entry name" value="ATPase domain of HSP90 chaperone/DNA topoisomerase II/histidine kinase"/>
    <property type="match status" value="1"/>
</dbReference>
<comment type="caution">
    <text evidence="17">The sequence shown here is derived from an EMBL/GenBank/DDBJ whole genome shotgun (WGS) entry which is preliminary data.</text>
</comment>